<evidence type="ECO:0000256" key="4">
    <source>
        <dbReference type="SAM" id="Phobius"/>
    </source>
</evidence>
<dbReference type="EMBL" id="FNKP01000001">
    <property type="protein sequence ID" value="SDQ37092.1"/>
    <property type="molecule type" value="Genomic_DNA"/>
</dbReference>
<dbReference type="OrthoDB" id="9813903at2"/>
<keyword evidence="4" id="KW-1133">Transmembrane helix</keyword>
<dbReference type="EC" id="2.7.7.65" evidence="1"/>
<reference evidence="7" key="1">
    <citation type="submission" date="2016-10" db="EMBL/GenBank/DDBJ databases">
        <authorList>
            <person name="Varghese N."/>
        </authorList>
    </citation>
    <scope>NUCLEOTIDE SEQUENCE [LARGE SCALE GENOMIC DNA]</scope>
    <source>
        <strain evidence="7">GAS106B</strain>
    </source>
</reference>
<dbReference type="GO" id="GO:0052621">
    <property type="term" value="F:diguanylate cyclase activity"/>
    <property type="evidence" value="ECO:0007669"/>
    <property type="project" value="UniProtKB-EC"/>
</dbReference>
<dbReference type="PANTHER" id="PTHR45138:SF9">
    <property type="entry name" value="DIGUANYLATE CYCLASE DGCM-RELATED"/>
    <property type="match status" value="1"/>
</dbReference>
<name>A0A1H1ABP7_9BURK</name>
<dbReference type="SUPFAM" id="SSF103190">
    <property type="entry name" value="Sensory domain-like"/>
    <property type="match status" value="1"/>
</dbReference>
<protein>
    <recommendedName>
        <fullName evidence="1">diguanylate cyclase</fullName>
        <ecNumber evidence="1">2.7.7.65</ecNumber>
    </recommendedName>
</protein>
<dbReference type="PROSITE" id="PS50887">
    <property type="entry name" value="GGDEF"/>
    <property type="match status" value="1"/>
</dbReference>
<keyword evidence="4" id="KW-0812">Transmembrane</keyword>
<feature type="transmembrane region" description="Helical" evidence="4">
    <location>
        <begin position="12"/>
        <end position="30"/>
    </location>
</feature>
<proteinExistence type="predicted"/>
<dbReference type="PROSITE" id="PS51257">
    <property type="entry name" value="PROKAR_LIPOPROTEIN"/>
    <property type="match status" value="1"/>
</dbReference>
<dbReference type="Proteomes" id="UP000183487">
    <property type="component" value="Unassembled WGS sequence"/>
</dbReference>
<comment type="catalytic activity">
    <reaction evidence="2">
        <text>2 GTP = 3',3'-c-di-GMP + 2 diphosphate</text>
        <dbReference type="Rhea" id="RHEA:24898"/>
        <dbReference type="ChEBI" id="CHEBI:33019"/>
        <dbReference type="ChEBI" id="CHEBI:37565"/>
        <dbReference type="ChEBI" id="CHEBI:58805"/>
        <dbReference type="EC" id="2.7.7.65"/>
    </reaction>
</comment>
<dbReference type="GO" id="GO:1902201">
    <property type="term" value="P:negative regulation of bacterial-type flagellum-dependent cell motility"/>
    <property type="evidence" value="ECO:0007669"/>
    <property type="project" value="TreeGrafter"/>
</dbReference>
<dbReference type="AlphaFoldDB" id="A0A1H1ABP7"/>
<feature type="domain" description="GGDEF" evidence="5">
    <location>
        <begin position="417"/>
        <end position="549"/>
    </location>
</feature>
<dbReference type="NCBIfam" id="TIGR00254">
    <property type="entry name" value="GGDEF"/>
    <property type="match status" value="1"/>
</dbReference>
<dbReference type="CDD" id="cd01949">
    <property type="entry name" value="GGDEF"/>
    <property type="match status" value="1"/>
</dbReference>
<dbReference type="Gene3D" id="3.30.70.270">
    <property type="match status" value="1"/>
</dbReference>
<accession>A0A1H1ABP7</accession>
<dbReference type="SUPFAM" id="SSF55073">
    <property type="entry name" value="Nucleotide cyclase"/>
    <property type="match status" value="1"/>
</dbReference>
<evidence type="ECO:0000256" key="3">
    <source>
        <dbReference type="SAM" id="MobiDB-lite"/>
    </source>
</evidence>
<dbReference type="InterPro" id="IPR043128">
    <property type="entry name" value="Rev_trsase/Diguanyl_cyclase"/>
</dbReference>
<evidence type="ECO:0000256" key="1">
    <source>
        <dbReference type="ARBA" id="ARBA00012528"/>
    </source>
</evidence>
<dbReference type="InterPro" id="IPR000160">
    <property type="entry name" value="GGDEF_dom"/>
</dbReference>
<dbReference type="SMART" id="SM00267">
    <property type="entry name" value="GGDEF"/>
    <property type="match status" value="1"/>
</dbReference>
<feature type="region of interest" description="Disordered" evidence="3">
    <location>
        <begin position="538"/>
        <end position="563"/>
    </location>
</feature>
<feature type="compositionally biased region" description="Low complexity" evidence="3">
    <location>
        <begin position="549"/>
        <end position="563"/>
    </location>
</feature>
<organism evidence="6 7">
    <name type="scientific">Paraburkholderia fungorum</name>
    <dbReference type="NCBI Taxonomy" id="134537"/>
    <lineage>
        <taxon>Bacteria</taxon>
        <taxon>Pseudomonadati</taxon>
        <taxon>Pseudomonadota</taxon>
        <taxon>Betaproteobacteria</taxon>
        <taxon>Burkholderiales</taxon>
        <taxon>Burkholderiaceae</taxon>
        <taxon>Paraburkholderia</taxon>
    </lineage>
</organism>
<dbReference type="Gene3D" id="3.30.450.20">
    <property type="entry name" value="PAS domain"/>
    <property type="match status" value="1"/>
</dbReference>
<dbReference type="InterPro" id="IPR050469">
    <property type="entry name" value="Diguanylate_Cyclase"/>
</dbReference>
<dbReference type="PANTHER" id="PTHR45138">
    <property type="entry name" value="REGULATORY COMPONENTS OF SENSORY TRANSDUCTION SYSTEM"/>
    <property type="match status" value="1"/>
</dbReference>
<dbReference type="GO" id="GO:0005886">
    <property type="term" value="C:plasma membrane"/>
    <property type="evidence" value="ECO:0007669"/>
    <property type="project" value="TreeGrafter"/>
</dbReference>
<dbReference type="Pfam" id="PF00990">
    <property type="entry name" value="GGDEF"/>
    <property type="match status" value="1"/>
</dbReference>
<keyword evidence="7" id="KW-1185">Reference proteome</keyword>
<evidence type="ECO:0000256" key="2">
    <source>
        <dbReference type="ARBA" id="ARBA00034247"/>
    </source>
</evidence>
<gene>
    <name evidence="6" type="ORF">SAMN05443245_1119</name>
</gene>
<sequence>MNRTTLRQVTGPISFVLIVLGCWFVAGMVADRMVQQELDAALRTQRQMSTSVVDNMGEVIASDLAMSRAIPATMAEMDVVQRALVQSQNYAVNNEAAEPALRAALLKDRQMTTVSNFLHDAQGFSGLDQIWLVNANGVCVASSDSINNPQAAERSFVGIDMRTRAYLTNALLGAFSEAYGVGRASGEPGIFIAAPVYAEGLLVGVVVAKVGIARLRHWVAHEGTFVSDDNGVIIMAHDSELEGHMLPHSHVTQMSAAERKLIYRRDVFPDMEIRVDTQVREEAPWVPAAVAGQLFGMTEQPAPSLYQTRSGLNSGLSAHLVDPLAAWPELLRNHKRDHLLVFLTLAGTVALAWVITVSYVRERRHHRATRDLAEQLQSANTLLAAEARHDALTGALSRRYFLDLLRREIERARANHEPLCMAIADLDHFKQINDRFGHAAGDRALEHFVDTCRAELRSADSIGRLGGEEFGLLLPATDLAAGRDVVERLRLRLKANPSPKLPPSVGLSVSIGITELSPDDLPERIMSRADTALYAAKTGGRDRTEALPPDDTAPPARTAASVW</sequence>
<evidence type="ECO:0000313" key="7">
    <source>
        <dbReference type="Proteomes" id="UP000183487"/>
    </source>
</evidence>
<dbReference type="FunFam" id="3.30.70.270:FF:000001">
    <property type="entry name" value="Diguanylate cyclase domain protein"/>
    <property type="match status" value="1"/>
</dbReference>
<dbReference type="InterPro" id="IPR029151">
    <property type="entry name" value="Sensor-like_sf"/>
</dbReference>
<dbReference type="GO" id="GO:0043709">
    <property type="term" value="P:cell adhesion involved in single-species biofilm formation"/>
    <property type="evidence" value="ECO:0007669"/>
    <property type="project" value="TreeGrafter"/>
</dbReference>
<evidence type="ECO:0000259" key="5">
    <source>
        <dbReference type="PROSITE" id="PS50887"/>
    </source>
</evidence>
<dbReference type="RefSeq" id="WP_074763387.1">
    <property type="nucleotide sequence ID" value="NZ_FNKP01000001.1"/>
</dbReference>
<evidence type="ECO:0000313" key="6">
    <source>
        <dbReference type="EMBL" id="SDQ37092.1"/>
    </source>
</evidence>
<dbReference type="InterPro" id="IPR029787">
    <property type="entry name" value="Nucleotide_cyclase"/>
</dbReference>
<keyword evidence="4" id="KW-0472">Membrane</keyword>
<feature type="transmembrane region" description="Helical" evidence="4">
    <location>
        <begin position="339"/>
        <end position="360"/>
    </location>
</feature>